<comment type="caution">
    <text evidence="1">The sequence shown here is derived from an EMBL/GenBank/DDBJ whole genome shotgun (WGS) entry which is preliminary data.</text>
</comment>
<proteinExistence type="predicted"/>
<evidence type="ECO:0000313" key="1">
    <source>
        <dbReference type="EMBL" id="GAA3710442.1"/>
    </source>
</evidence>
<dbReference type="RefSeq" id="WP_345640532.1">
    <property type="nucleotide sequence ID" value="NZ_BAABEP010000002.1"/>
</dbReference>
<reference evidence="2" key="1">
    <citation type="journal article" date="2019" name="Int. J. Syst. Evol. Microbiol.">
        <title>The Global Catalogue of Microorganisms (GCM) 10K type strain sequencing project: providing services to taxonomists for standard genome sequencing and annotation.</title>
        <authorList>
            <consortium name="The Broad Institute Genomics Platform"/>
            <consortium name="The Broad Institute Genome Sequencing Center for Infectious Disease"/>
            <person name="Wu L."/>
            <person name="Ma J."/>
        </authorList>
    </citation>
    <scope>NUCLEOTIDE SEQUENCE [LARGE SCALE GENOMIC DNA]</scope>
    <source>
        <strain evidence="2">JCM 30846</strain>
    </source>
</reference>
<evidence type="ECO:0000313" key="2">
    <source>
        <dbReference type="Proteomes" id="UP001499884"/>
    </source>
</evidence>
<evidence type="ECO:0008006" key="3">
    <source>
        <dbReference type="Google" id="ProtNLM"/>
    </source>
</evidence>
<dbReference type="Proteomes" id="UP001499884">
    <property type="component" value="Unassembled WGS sequence"/>
</dbReference>
<accession>A0ABP7DVE1</accession>
<sequence length="54" mass="5648">MSAHPCPMVAAVLTDVVTAIPPLLPTVCLDQHTAGVRTTTEVKTVNVVNPEPLV</sequence>
<gene>
    <name evidence="1" type="ORF">GCM10023082_05410</name>
</gene>
<name>A0ABP7DVE1_9ACTN</name>
<organism evidence="1 2">
    <name type="scientific">Streptomyces tremellae</name>
    <dbReference type="NCBI Taxonomy" id="1124239"/>
    <lineage>
        <taxon>Bacteria</taxon>
        <taxon>Bacillati</taxon>
        <taxon>Actinomycetota</taxon>
        <taxon>Actinomycetes</taxon>
        <taxon>Kitasatosporales</taxon>
        <taxon>Streptomycetaceae</taxon>
        <taxon>Streptomyces</taxon>
    </lineage>
</organism>
<keyword evidence="2" id="KW-1185">Reference proteome</keyword>
<protein>
    <recommendedName>
        <fullName evidence="3">Secreted protein</fullName>
    </recommendedName>
</protein>
<dbReference type="EMBL" id="BAABEP010000002">
    <property type="protein sequence ID" value="GAA3710442.1"/>
    <property type="molecule type" value="Genomic_DNA"/>
</dbReference>